<evidence type="ECO:0000313" key="4">
    <source>
        <dbReference type="Proteomes" id="UP000476332"/>
    </source>
</evidence>
<keyword evidence="4" id="KW-1185">Reference proteome</keyword>
<dbReference type="Pfam" id="PF10082">
    <property type="entry name" value="BBP2_2"/>
    <property type="match status" value="1"/>
</dbReference>
<dbReference type="SUPFAM" id="SSF56925">
    <property type="entry name" value="OMPA-like"/>
    <property type="match status" value="1"/>
</dbReference>
<evidence type="ECO:0000256" key="1">
    <source>
        <dbReference type="SAM" id="MobiDB-lite"/>
    </source>
</evidence>
<proteinExistence type="predicted"/>
<accession>A0A6L9MH24</accession>
<protein>
    <submittedName>
        <fullName evidence="3">Outer membrane beta-barrel protein</fullName>
    </submittedName>
</protein>
<feature type="compositionally biased region" description="Polar residues" evidence="1">
    <location>
        <begin position="69"/>
        <end position="83"/>
    </location>
</feature>
<organism evidence="3 4">
    <name type="scientific">Aurantimonas aggregata</name>
    <dbReference type="NCBI Taxonomy" id="2047720"/>
    <lineage>
        <taxon>Bacteria</taxon>
        <taxon>Pseudomonadati</taxon>
        <taxon>Pseudomonadota</taxon>
        <taxon>Alphaproteobacteria</taxon>
        <taxon>Hyphomicrobiales</taxon>
        <taxon>Aurantimonadaceae</taxon>
        <taxon>Aurantimonas</taxon>
    </lineage>
</organism>
<evidence type="ECO:0000256" key="2">
    <source>
        <dbReference type="SAM" id="SignalP"/>
    </source>
</evidence>
<keyword evidence="2" id="KW-0732">Signal</keyword>
<dbReference type="InterPro" id="IPR018759">
    <property type="entry name" value="BBP2_2"/>
</dbReference>
<dbReference type="Proteomes" id="UP000476332">
    <property type="component" value="Unassembled WGS sequence"/>
</dbReference>
<reference evidence="3 4" key="1">
    <citation type="submission" date="2020-01" db="EMBL/GenBank/DDBJ databases">
        <title>Genomes of bacteria type strains.</title>
        <authorList>
            <person name="Chen J."/>
            <person name="Zhu S."/>
            <person name="Chen J."/>
        </authorList>
    </citation>
    <scope>NUCLEOTIDE SEQUENCE [LARGE SCALE GENOMIC DNA]</scope>
    <source>
        <strain evidence="3 4">KCTC 52919</strain>
    </source>
</reference>
<feature type="region of interest" description="Disordered" evidence="1">
    <location>
        <begin position="54"/>
        <end position="186"/>
    </location>
</feature>
<sequence length="572" mass="61139">MTPLFPRLSTLLVAAALGALTTASPDHAAAQTLVMPELRTGSDLMGGEALDGIRRQADKPRVGTGEALDTNSQDLRSGRSSDQALPPDERYEPLAEEIDEEEPPVAPSFDLFEAAPPRPAGQAGLSGRSRPVRPIPGAALRSDQEDDFEDPAFRQSAATPALPTASNPPLSAGVAGETPGSFDQLRGNRPALALQRIVRRPADDPFAPIGIRAGSFILFPELIQDIGASTNLDEEPGGEGGVFSETTVSARLLSDWSMHEAEFNTRLTYRRNFAGEVPEDPRAAVDGRLRLDIDRVTTATFRGALEYRREDPVEIDVALAGAERPDVLSGSASAQLQREFGRLVLGGTGTVAREDYSGLPEGFSDQSYTTLTGALRAGYRLSPALQPFLEGSLGQRLFDETDTGDVGRDSLIPALRAGVGIDLSEKLSGEIAAGYAWNQPEDDRAETTAAPTLDASLQWSPRRGTDVTLAARTTFEPESSGQSTTVSYEGSLGVTHILTARTDLTAAITATLADSSLPSSDEIEWIGEAGFNYWLTRSLALTGIYSHRELYSEVAGADYRADTIRLGVKLQR</sequence>
<dbReference type="EMBL" id="JAAAMJ010000006">
    <property type="protein sequence ID" value="NDV87125.1"/>
    <property type="molecule type" value="Genomic_DNA"/>
</dbReference>
<dbReference type="InterPro" id="IPR011250">
    <property type="entry name" value="OMP/PagP_B-barrel"/>
</dbReference>
<feature type="signal peptide" evidence="2">
    <location>
        <begin position="1"/>
        <end position="28"/>
    </location>
</feature>
<name>A0A6L9MH24_9HYPH</name>
<dbReference type="AlphaFoldDB" id="A0A6L9MH24"/>
<comment type="caution">
    <text evidence="3">The sequence shown here is derived from an EMBL/GenBank/DDBJ whole genome shotgun (WGS) entry which is preliminary data.</text>
</comment>
<feature type="compositionally biased region" description="Acidic residues" evidence="1">
    <location>
        <begin position="94"/>
        <end position="103"/>
    </location>
</feature>
<feature type="chain" id="PRO_5026670454" evidence="2">
    <location>
        <begin position="29"/>
        <end position="572"/>
    </location>
</feature>
<evidence type="ECO:0000313" key="3">
    <source>
        <dbReference type="EMBL" id="NDV87125.1"/>
    </source>
</evidence>
<dbReference type="RefSeq" id="WP_163043874.1">
    <property type="nucleotide sequence ID" value="NZ_JAAAMJ010000006.1"/>
</dbReference>
<gene>
    <name evidence="3" type="ORF">GTW51_10470</name>
</gene>